<dbReference type="EMBL" id="MZNU01000384">
    <property type="protein sequence ID" value="OWO98687.1"/>
    <property type="molecule type" value="Genomic_DNA"/>
</dbReference>
<dbReference type="STRING" id="503106.A0A218YTP6"/>
<dbReference type="InParanoid" id="A0A218YTP6"/>
<dbReference type="OrthoDB" id="1638493at2759"/>
<proteinExistence type="predicted"/>
<sequence length="387" mass="44164">MSLATLSIELIQKILDLSELPDLLALARASRTIYRAFLGRRMHLLAQGLHNSYSPLPALLQLVLANEPDRSRRPIGTEMRIDTLLARIVAVGPSPKLGLDHMKKMVAYGKIADRWTELYPRLRWRVGSDNRRLLHPHEKHRLRKAIYHHWTYTTLFHSRTYTQYSPYPPSPASFDDPRHRLLRTYSTAEHIQLSEFLAHVEQLVESDLYPSNSIVQDHYSHALPARALAKMAWGEGSEYRRLVRDIMKLSPADILHLVENTSTKTERRDFLFAKEACFGDVPATMNYALSTVSVERARYFWGLEGQLLLDVLPHLQFPSLGPTPLPLGRDLSEASLVFGVVDSGLRERFREVEDGIENDGVESGEWCIFCRRVGIESESGLEGTEDE</sequence>
<accession>A0A218YTP6</accession>
<dbReference type="AlphaFoldDB" id="A0A218YTP6"/>
<evidence type="ECO:0008006" key="3">
    <source>
        <dbReference type="Google" id="ProtNLM"/>
    </source>
</evidence>
<keyword evidence="2" id="KW-1185">Reference proteome</keyword>
<name>A0A218YTP6_9HELO</name>
<comment type="caution">
    <text evidence="1">The sequence shown here is derived from an EMBL/GenBank/DDBJ whole genome shotgun (WGS) entry which is preliminary data.</text>
</comment>
<evidence type="ECO:0000313" key="1">
    <source>
        <dbReference type="EMBL" id="OWO98687.1"/>
    </source>
</evidence>
<organism evidence="1 2">
    <name type="scientific">Diplocarpon coronariae</name>
    <dbReference type="NCBI Taxonomy" id="2795749"/>
    <lineage>
        <taxon>Eukaryota</taxon>
        <taxon>Fungi</taxon>
        <taxon>Dikarya</taxon>
        <taxon>Ascomycota</taxon>
        <taxon>Pezizomycotina</taxon>
        <taxon>Leotiomycetes</taxon>
        <taxon>Helotiales</taxon>
        <taxon>Drepanopezizaceae</taxon>
        <taxon>Diplocarpon</taxon>
    </lineage>
</organism>
<protein>
    <recommendedName>
        <fullName evidence="3">F-box domain-containing protein</fullName>
    </recommendedName>
</protein>
<gene>
    <name evidence="1" type="ORF">B2J93_5844</name>
</gene>
<evidence type="ECO:0000313" key="2">
    <source>
        <dbReference type="Proteomes" id="UP000242519"/>
    </source>
</evidence>
<dbReference type="Proteomes" id="UP000242519">
    <property type="component" value="Unassembled WGS sequence"/>
</dbReference>
<reference evidence="1 2" key="1">
    <citation type="submission" date="2017-04" db="EMBL/GenBank/DDBJ databases">
        <title>Draft genome sequence of Marssonina coronaria NL1: causal agent of apple blotch.</title>
        <authorList>
            <person name="Cheng Q."/>
        </authorList>
    </citation>
    <scope>NUCLEOTIDE SEQUENCE [LARGE SCALE GENOMIC DNA]</scope>
    <source>
        <strain evidence="1 2">NL1</strain>
    </source>
</reference>